<dbReference type="Proteomes" id="UP001596028">
    <property type="component" value="Unassembled WGS sequence"/>
</dbReference>
<keyword evidence="1" id="KW-0805">Transcription regulation</keyword>
<dbReference type="InterPro" id="IPR009057">
    <property type="entry name" value="Homeodomain-like_sf"/>
</dbReference>
<reference evidence="6" key="1">
    <citation type="journal article" date="2019" name="Int. J. Syst. Evol. Microbiol.">
        <title>The Global Catalogue of Microorganisms (GCM) 10K type strain sequencing project: providing services to taxonomists for standard genome sequencing and annotation.</title>
        <authorList>
            <consortium name="The Broad Institute Genomics Platform"/>
            <consortium name="The Broad Institute Genome Sequencing Center for Infectious Disease"/>
            <person name="Wu L."/>
            <person name="Ma J."/>
        </authorList>
    </citation>
    <scope>NUCLEOTIDE SEQUENCE [LARGE SCALE GENOMIC DNA]</scope>
    <source>
        <strain evidence="6">CCUG 49571</strain>
    </source>
</reference>
<keyword evidence="2" id="KW-0238">DNA-binding</keyword>
<evidence type="ECO:0000259" key="4">
    <source>
        <dbReference type="PROSITE" id="PS01124"/>
    </source>
</evidence>
<dbReference type="EMBL" id="JBHSEP010000001">
    <property type="protein sequence ID" value="MFC4597265.1"/>
    <property type="molecule type" value="Genomic_DNA"/>
</dbReference>
<dbReference type="InterPro" id="IPR053142">
    <property type="entry name" value="PchR_regulatory_protein"/>
</dbReference>
<dbReference type="PROSITE" id="PS00041">
    <property type="entry name" value="HTH_ARAC_FAMILY_1"/>
    <property type="match status" value="1"/>
</dbReference>
<dbReference type="SMART" id="SM00342">
    <property type="entry name" value="HTH_ARAC"/>
    <property type="match status" value="1"/>
</dbReference>
<evidence type="ECO:0000256" key="3">
    <source>
        <dbReference type="ARBA" id="ARBA00023163"/>
    </source>
</evidence>
<keyword evidence="6" id="KW-1185">Reference proteome</keyword>
<dbReference type="PANTHER" id="PTHR47893">
    <property type="entry name" value="REGULATORY PROTEIN PCHR"/>
    <property type="match status" value="1"/>
</dbReference>
<dbReference type="PANTHER" id="PTHR47893:SF1">
    <property type="entry name" value="REGULATORY PROTEIN PCHR"/>
    <property type="match status" value="1"/>
</dbReference>
<dbReference type="SUPFAM" id="SSF46689">
    <property type="entry name" value="Homeodomain-like"/>
    <property type="match status" value="2"/>
</dbReference>
<dbReference type="PROSITE" id="PS01124">
    <property type="entry name" value="HTH_ARAC_FAMILY_2"/>
    <property type="match status" value="1"/>
</dbReference>
<evidence type="ECO:0000256" key="2">
    <source>
        <dbReference type="ARBA" id="ARBA00023125"/>
    </source>
</evidence>
<dbReference type="PRINTS" id="PR00032">
    <property type="entry name" value="HTHARAC"/>
</dbReference>
<dbReference type="InterPro" id="IPR018060">
    <property type="entry name" value="HTH_AraC"/>
</dbReference>
<sequence length="312" mass="35617">MLVKTESLDSFFLKLKRKESGAAADTEESVFALPIRGGEARVRRLCLRRGMELNWYEGVLEKPLSFDAEVGYPHLEIAYSLSGGGWEGSCEGSGCTIEPGHSALVYMKDKRVRAQMHPSDNWNHLELRMDLRALDMELPELARLAERSFYGRLVPDRPQLSRLIGQINDCPYRGALGRLYLEGKALELLAYYLGEAFEEPLSDTKLRMSAYDLQCLEKALELLRHNWRRPPSLLELARAVGINDFKLKRAFKERYGTTVFGYVRHLRMNEARRLLESGHYSVSEVSLAVGYRNFSHFAALYKQTFGTTPSRV</sequence>
<proteinExistence type="predicted"/>
<feature type="domain" description="HTH araC/xylS-type" evidence="4">
    <location>
        <begin position="217"/>
        <end position="312"/>
    </location>
</feature>
<keyword evidence="3" id="KW-0804">Transcription</keyword>
<evidence type="ECO:0000256" key="1">
    <source>
        <dbReference type="ARBA" id="ARBA00023015"/>
    </source>
</evidence>
<evidence type="ECO:0000313" key="6">
    <source>
        <dbReference type="Proteomes" id="UP001596028"/>
    </source>
</evidence>
<dbReference type="Pfam" id="PF12833">
    <property type="entry name" value="HTH_18"/>
    <property type="match status" value="1"/>
</dbReference>
<evidence type="ECO:0000313" key="5">
    <source>
        <dbReference type="EMBL" id="MFC4597265.1"/>
    </source>
</evidence>
<dbReference type="InterPro" id="IPR018062">
    <property type="entry name" value="HTH_AraC-typ_CS"/>
</dbReference>
<organism evidence="5 6">
    <name type="scientific">Cohnella hongkongensis</name>
    <dbReference type="NCBI Taxonomy" id="178337"/>
    <lineage>
        <taxon>Bacteria</taxon>
        <taxon>Bacillati</taxon>
        <taxon>Bacillota</taxon>
        <taxon>Bacilli</taxon>
        <taxon>Bacillales</taxon>
        <taxon>Paenibacillaceae</taxon>
        <taxon>Cohnella</taxon>
    </lineage>
</organism>
<accession>A0ABV9F8A3</accession>
<dbReference type="InterPro" id="IPR020449">
    <property type="entry name" value="Tscrpt_reg_AraC-type_HTH"/>
</dbReference>
<gene>
    <name evidence="5" type="ORF">ACFO3S_03345</name>
</gene>
<dbReference type="RefSeq" id="WP_378092189.1">
    <property type="nucleotide sequence ID" value="NZ_JBHSEP010000001.1"/>
</dbReference>
<protein>
    <submittedName>
        <fullName evidence="5">Helix-turn-helix transcriptional regulator</fullName>
    </submittedName>
</protein>
<name>A0ABV9F8A3_9BACL</name>
<dbReference type="Gene3D" id="1.10.10.60">
    <property type="entry name" value="Homeodomain-like"/>
    <property type="match status" value="2"/>
</dbReference>
<comment type="caution">
    <text evidence="5">The sequence shown here is derived from an EMBL/GenBank/DDBJ whole genome shotgun (WGS) entry which is preliminary data.</text>
</comment>